<evidence type="ECO:0000313" key="2">
    <source>
        <dbReference type="EMBL" id="EAU47551.1"/>
    </source>
</evidence>
<dbReference type="InterPro" id="IPR052519">
    <property type="entry name" value="Euk-type_GlcNAc_Kinase"/>
</dbReference>
<proteinExistence type="predicted"/>
<dbReference type="OrthoDB" id="63487at2"/>
<name>Q0FTA1_SALBH</name>
<dbReference type="RefSeq" id="WP_007801064.1">
    <property type="nucleotide sequence ID" value="NZ_DS022276.1"/>
</dbReference>
<dbReference type="eggNOG" id="COG2971">
    <property type="taxonomic scope" value="Bacteria"/>
</dbReference>
<reference evidence="2 3" key="1">
    <citation type="journal article" date="2010" name="J. Bacteriol.">
        <title>Genome sequences of Pelagibaca bermudensis HTCC2601T and Maritimibacter alkaliphilus HTCC2654T, the type strains of two marine Roseobacter genera.</title>
        <authorList>
            <person name="Thrash J.C."/>
            <person name="Cho J.C."/>
            <person name="Ferriera S."/>
            <person name="Johnson J."/>
            <person name="Vergin K.L."/>
            <person name="Giovannoni S.J."/>
        </authorList>
    </citation>
    <scope>NUCLEOTIDE SEQUENCE [LARGE SCALE GENOMIC DNA]</scope>
    <source>
        <strain evidence="3">DSM 26914 / JCM 13377 / KCTC 12554 / HTCC2601</strain>
    </source>
</reference>
<dbReference type="InterPro" id="IPR002731">
    <property type="entry name" value="ATPase_BadF"/>
</dbReference>
<dbReference type="Gene3D" id="3.30.420.40">
    <property type="match status" value="2"/>
</dbReference>
<dbReference type="CDD" id="cd24082">
    <property type="entry name" value="ASKHA_NBD_GspK-like"/>
    <property type="match status" value="1"/>
</dbReference>
<evidence type="ECO:0000259" key="1">
    <source>
        <dbReference type="Pfam" id="PF01869"/>
    </source>
</evidence>
<dbReference type="AlphaFoldDB" id="Q0FTA1"/>
<dbReference type="HOGENOM" id="CLU_016274_2_0_5"/>
<dbReference type="Pfam" id="PF01869">
    <property type="entry name" value="BcrAD_BadFG"/>
    <property type="match status" value="1"/>
</dbReference>
<organism evidence="2 3">
    <name type="scientific">Salipiger bermudensis (strain DSM 26914 / JCM 13377 / KCTC 12554 / HTCC2601)</name>
    <name type="common">Pelagibaca bermudensis</name>
    <dbReference type="NCBI Taxonomy" id="314265"/>
    <lineage>
        <taxon>Bacteria</taxon>
        <taxon>Pseudomonadati</taxon>
        <taxon>Pseudomonadota</taxon>
        <taxon>Alphaproteobacteria</taxon>
        <taxon>Rhodobacterales</taxon>
        <taxon>Roseobacteraceae</taxon>
        <taxon>Salipiger</taxon>
    </lineage>
</organism>
<feature type="domain" description="ATPase BadF/BadG/BcrA/BcrD type" evidence="1">
    <location>
        <begin position="5"/>
        <end position="202"/>
    </location>
</feature>
<comment type="caution">
    <text evidence="2">The sequence shown here is derived from an EMBL/GenBank/DDBJ whole genome shotgun (WGS) entry which is preliminary data.</text>
</comment>
<protein>
    <submittedName>
        <fullName evidence="2">BadF/BadG/BcrA/BcrD ATPase family protein</fullName>
    </submittedName>
</protein>
<evidence type="ECO:0000313" key="3">
    <source>
        <dbReference type="Proteomes" id="UP000006230"/>
    </source>
</evidence>
<dbReference type="EMBL" id="AATQ01000006">
    <property type="protein sequence ID" value="EAU47551.1"/>
    <property type="molecule type" value="Genomic_DNA"/>
</dbReference>
<accession>Q0FTA1</accession>
<dbReference type="Proteomes" id="UP000006230">
    <property type="component" value="Unassembled WGS sequence"/>
</dbReference>
<gene>
    <name evidence="2" type="ORF">R2601_26471</name>
</gene>
<dbReference type="SUPFAM" id="SSF53067">
    <property type="entry name" value="Actin-like ATPase domain"/>
    <property type="match status" value="2"/>
</dbReference>
<sequence>MILAVDGGGSTCRVALEHAGSRHVVSLGAANVTSDFDGAVARITEGIQAVSQAAGLSPEALRACPAYLGLAGVTGPALADTVARALPLNHAVVEEDRRAAVVGALGRVTGCVAGLGTGSFLARQDGDNFRSIGGYGLVLGDEASAAWLGRELLIYTLRAHDRLEAHTPVSKALLDDLGGAPGVIAFAASATPERFGQLAPRITQAPDDPAAALQMRRGTAYVATGLNALGWRPEEPICLIGGVAGAYADWLPKEMAEALRPAEGSALDGALALARRLAPVA</sequence>
<dbReference type="InterPro" id="IPR043129">
    <property type="entry name" value="ATPase_NBD"/>
</dbReference>
<dbReference type="PANTHER" id="PTHR43190:SF3">
    <property type="entry name" value="N-ACETYL-D-GLUCOSAMINE KINASE"/>
    <property type="match status" value="1"/>
</dbReference>
<dbReference type="PANTHER" id="PTHR43190">
    <property type="entry name" value="N-ACETYL-D-GLUCOSAMINE KINASE"/>
    <property type="match status" value="1"/>
</dbReference>
<keyword evidence="3" id="KW-1185">Reference proteome</keyword>
<dbReference type="STRING" id="314265.R2601_26471"/>